<feature type="transmembrane region" description="Helical" evidence="1">
    <location>
        <begin position="45"/>
        <end position="68"/>
    </location>
</feature>
<feature type="transmembrane region" description="Helical" evidence="1">
    <location>
        <begin position="140"/>
        <end position="158"/>
    </location>
</feature>
<feature type="transmembrane region" description="Helical" evidence="1">
    <location>
        <begin position="15"/>
        <end position="33"/>
    </location>
</feature>
<dbReference type="AlphaFoldDB" id="A0A847ETH9"/>
<dbReference type="EMBL" id="JAAZAL010000077">
    <property type="protein sequence ID" value="NLE31035.1"/>
    <property type="molecule type" value="Genomic_DNA"/>
</dbReference>
<keyword evidence="1" id="KW-0812">Transmembrane</keyword>
<feature type="transmembrane region" description="Helical" evidence="1">
    <location>
        <begin position="164"/>
        <end position="186"/>
    </location>
</feature>
<gene>
    <name evidence="2" type="ORF">GX618_02040</name>
</gene>
<keyword evidence="1" id="KW-1133">Transmembrane helix</keyword>
<dbReference type="Proteomes" id="UP000554004">
    <property type="component" value="Unassembled WGS sequence"/>
</dbReference>
<comment type="caution">
    <text evidence="2">The sequence shown here is derived from an EMBL/GenBank/DDBJ whole genome shotgun (WGS) entry which is preliminary data.</text>
</comment>
<name>A0A847ETH9_9BACT</name>
<reference evidence="2 3" key="1">
    <citation type="journal article" date="2020" name="Biotechnol. Biofuels">
        <title>New insights from the biogas microbiome by comprehensive genome-resolved metagenomics of nearly 1600 species originating from multiple anaerobic digesters.</title>
        <authorList>
            <person name="Campanaro S."/>
            <person name="Treu L."/>
            <person name="Rodriguez-R L.M."/>
            <person name="Kovalovszki A."/>
            <person name="Ziels R.M."/>
            <person name="Maus I."/>
            <person name="Zhu X."/>
            <person name="Kougias P.G."/>
            <person name="Basile A."/>
            <person name="Luo G."/>
            <person name="Schluter A."/>
            <person name="Konstantinidis K.T."/>
            <person name="Angelidaki I."/>
        </authorList>
    </citation>
    <scope>NUCLEOTIDE SEQUENCE [LARGE SCALE GENOMIC DNA]</scope>
    <source>
        <strain evidence="2">AS06rmzACSIP_421</strain>
    </source>
</reference>
<accession>A0A847ETH9</accession>
<feature type="transmembrane region" description="Helical" evidence="1">
    <location>
        <begin position="225"/>
        <end position="246"/>
    </location>
</feature>
<proteinExistence type="predicted"/>
<organism evidence="2 3">
    <name type="scientific">Candidatus Dojkabacteria bacterium</name>
    <dbReference type="NCBI Taxonomy" id="2099670"/>
    <lineage>
        <taxon>Bacteria</taxon>
        <taxon>Candidatus Dojkabacteria</taxon>
    </lineage>
</organism>
<keyword evidence="1" id="KW-0472">Membrane</keyword>
<feature type="transmembrane region" description="Helical" evidence="1">
    <location>
        <begin position="198"/>
        <end position="219"/>
    </location>
</feature>
<evidence type="ECO:0000313" key="3">
    <source>
        <dbReference type="Proteomes" id="UP000554004"/>
    </source>
</evidence>
<feature type="non-terminal residue" evidence="2">
    <location>
        <position position="268"/>
    </location>
</feature>
<evidence type="ECO:0000256" key="1">
    <source>
        <dbReference type="SAM" id="Phobius"/>
    </source>
</evidence>
<protein>
    <submittedName>
        <fullName evidence="2">Uncharacterized protein</fullName>
    </submittedName>
</protein>
<sequence length="268" mass="31821">MKEWIYIVKDYIKSVHPLIVFMLLFLIGLFVFWRGCAESRKNRSSVFDIFLISSYISLLISRIVYIVLEWKTFSLYIWYWLPYEKYGDKIYLFRLLPWRFFSIWDGGLVILAVFVSLLLLLTLFSLVVKKWRWKHMFFPIYFSSTTMLGLSYIYTGITSGFNTWIYRGVVLIIIMGLFFLIFKFIYKIVKNPIYEKYILGYVGTLIVLLSSVYIVYLYLSDQLSIMEDVLVGIFMVWSLVMSYFFISDLRKARVSIKSVSTVRSVKVG</sequence>
<feature type="transmembrane region" description="Helical" evidence="1">
    <location>
        <begin position="101"/>
        <end position="128"/>
    </location>
</feature>
<evidence type="ECO:0000313" key="2">
    <source>
        <dbReference type="EMBL" id="NLE31035.1"/>
    </source>
</evidence>